<evidence type="ECO:0000313" key="2">
    <source>
        <dbReference type="EMBL" id="SME97201.1"/>
    </source>
</evidence>
<protein>
    <recommendedName>
        <fullName evidence="1">EcxA zinc-binding domain-containing protein</fullName>
    </recommendedName>
</protein>
<dbReference type="STRING" id="1513793.SAMN06296036_102344"/>
<dbReference type="OrthoDB" id="5287178at2"/>
<evidence type="ECO:0000313" key="3">
    <source>
        <dbReference type="Proteomes" id="UP000192907"/>
    </source>
</evidence>
<dbReference type="PANTHER" id="PTHR38478">
    <property type="entry name" value="PEPTIDASE M1A AND M12B"/>
    <property type="match status" value="1"/>
</dbReference>
<name>A0A1Y6BED0_9BACT</name>
<dbReference type="EMBL" id="FWZT01000002">
    <property type="protein sequence ID" value="SME97201.1"/>
    <property type="molecule type" value="Genomic_DNA"/>
</dbReference>
<evidence type="ECO:0000259" key="1">
    <source>
        <dbReference type="Pfam" id="PF16313"/>
    </source>
</evidence>
<dbReference type="PROSITE" id="PS51257">
    <property type="entry name" value="PROKAR_LIPOPROTEIN"/>
    <property type="match status" value="1"/>
</dbReference>
<dbReference type="InterPro" id="IPR032534">
    <property type="entry name" value="EcxA_zinc-bd"/>
</dbReference>
<dbReference type="GO" id="GO:0008237">
    <property type="term" value="F:metallopeptidase activity"/>
    <property type="evidence" value="ECO:0007669"/>
    <property type="project" value="InterPro"/>
</dbReference>
<organism evidence="2 3">
    <name type="scientific">Pseudobacteriovorax antillogorgiicola</name>
    <dbReference type="NCBI Taxonomy" id="1513793"/>
    <lineage>
        <taxon>Bacteria</taxon>
        <taxon>Pseudomonadati</taxon>
        <taxon>Bdellovibrionota</taxon>
        <taxon>Oligoflexia</taxon>
        <taxon>Oligoflexales</taxon>
        <taxon>Pseudobacteriovoracaceae</taxon>
        <taxon>Pseudobacteriovorax</taxon>
    </lineage>
</organism>
<keyword evidence="3" id="KW-1185">Reference proteome</keyword>
<dbReference type="PANTHER" id="PTHR38478:SF1">
    <property type="entry name" value="ZINC DEPENDENT METALLOPROTEASE DOMAIN LIPOPROTEIN"/>
    <property type="match status" value="1"/>
</dbReference>
<dbReference type="Gene3D" id="3.40.390.10">
    <property type="entry name" value="Collagenase (Catalytic Domain)"/>
    <property type="match status" value="1"/>
</dbReference>
<dbReference type="RefSeq" id="WP_132315090.1">
    <property type="nucleotide sequence ID" value="NZ_FWZT01000002.1"/>
</dbReference>
<proteinExistence type="predicted"/>
<dbReference type="Pfam" id="PF16313">
    <property type="entry name" value="DUF4953"/>
    <property type="match status" value="1"/>
</dbReference>
<feature type="domain" description="EcxA zinc-binding" evidence="1">
    <location>
        <begin position="512"/>
        <end position="641"/>
    </location>
</feature>
<dbReference type="InterPro" id="IPR024079">
    <property type="entry name" value="MetalloPept_cat_dom_sf"/>
</dbReference>
<gene>
    <name evidence="2" type="ORF">SAMN06296036_102344</name>
</gene>
<dbReference type="SUPFAM" id="SSF55486">
    <property type="entry name" value="Metalloproteases ('zincins'), catalytic domain"/>
    <property type="match status" value="2"/>
</dbReference>
<sequence>MKHLALITTIGLAFSLACAKKRPVEKVQTLDASRWAKGVFENGQKWLYKVTIVNNTANAALGFVGLQSDMRLGTFRFTENSLEFLSSEEVFGDDTNNAKVINSWSGTHSDYHRAVVGGQVSNVESENDEIPWNEKSFFIVDWTSAIVSEEDSFGYGIRGSRCFDKAGSRLIKDSESIESEHVTFTIAVDFKGNGKCAWTDDIQTLHYKYSFIPDKPTDYEPYVYTGEVDPLMKKYGYFNTVVPRVDANNRLQYDFVMNRWDPKKTHTFYFAEDFPNEYKWIYNDPEAGIFARTNKLFEENGIATRFEIQDNDGSKKFGDLRYSFIKFIDHPERQAPLGYGPSDAHPITGEIITANSMMWISDLKFYALRYRDEVEYEKIQDASSSIYREMGNILGNGPTNWTETAGFLENADLSFYYRYLVPEFTYSSPGNYFTRAIDNTPFQGYERTNQYIVDKLGPTSSLPTHLQATEETIREGLEKYANAEKYGNNSFTVFEFNEAIFGNSGNTFQDATSEQVINDILYRVAVHEFGHNLNLRHNFYGSVDARINRIRGEDLSLKRTSSVMDYLTGSDEVGLAYDWEDYDRAALLYAYSDGKVDMAKKTGIVHLYCTDDHEFFNPMCNTFDQGATPTEILMSMIDNYDSSYRWRNFRYDRAIWDTRSYEGRMLQTMLRIKLMVKLYQETFLPSQVAQEMAGLDFLSPTFKDNLTAFIRQDITEAVKLSAAFFAAVIKQSSFDRDHSNLYDEFTGQLKQVGIYPDKAWAQRFLMFDDAFPLNPNFGFIPVSYINLRSNTQIGPVVDSILFDSFVNAGEAPYTDFDDLGRLYYGINAARFFDFEGEQGAVDLMKIECFTSRTFNSQFGVDSATLDPGFNRLTPDWATLDANANDYFKTETEVLATVINDEVYVTGPTKNRYAAGVFLNNDLNGVLNSHRFYKDITRGEVESCQ</sequence>
<dbReference type="AlphaFoldDB" id="A0A1Y6BED0"/>
<dbReference type="Proteomes" id="UP000192907">
    <property type="component" value="Unassembled WGS sequence"/>
</dbReference>
<reference evidence="3" key="1">
    <citation type="submission" date="2017-04" db="EMBL/GenBank/DDBJ databases">
        <authorList>
            <person name="Varghese N."/>
            <person name="Submissions S."/>
        </authorList>
    </citation>
    <scope>NUCLEOTIDE SEQUENCE [LARGE SCALE GENOMIC DNA]</scope>
    <source>
        <strain evidence="3">RKEM611</strain>
    </source>
</reference>
<accession>A0A1Y6BED0</accession>